<name>A0ABR3TN32_9PEZI</name>
<sequence>MKKRLKREYKSSDGYNRVFRKQFLKDFVKENTEARKTYTGLQKYITTEMSQKCQKTRKKPICQYVFVY</sequence>
<evidence type="ECO:0000313" key="1">
    <source>
        <dbReference type="EMBL" id="KAL1640717.1"/>
    </source>
</evidence>
<gene>
    <name evidence="1" type="ORF">SLS58_006731</name>
</gene>
<comment type="caution">
    <text evidence="1">The sequence shown here is derived from an EMBL/GenBank/DDBJ whole genome shotgun (WGS) entry which is preliminary data.</text>
</comment>
<proteinExistence type="predicted"/>
<dbReference type="Proteomes" id="UP001521184">
    <property type="component" value="Unassembled WGS sequence"/>
</dbReference>
<keyword evidence="2" id="KW-1185">Reference proteome</keyword>
<evidence type="ECO:0000313" key="2">
    <source>
        <dbReference type="Proteomes" id="UP001521184"/>
    </source>
</evidence>
<reference evidence="1 2" key="1">
    <citation type="journal article" date="2023" name="Plant Dis.">
        <title>First Report of Diplodia intermedia Causing Canker and Dieback Diseases on Apple Trees in Canada.</title>
        <authorList>
            <person name="Ellouze W."/>
            <person name="Ilyukhin E."/>
            <person name="Sulman M."/>
            <person name="Ali S."/>
        </authorList>
    </citation>
    <scope>NUCLEOTIDE SEQUENCE [LARGE SCALE GENOMIC DNA]</scope>
    <source>
        <strain evidence="1 2">M45-28</strain>
    </source>
</reference>
<organism evidence="1 2">
    <name type="scientific">Diplodia intermedia</name>
    <dbReference type="NCBI Taxonomy" id="856260"/>
    <lineage>
        <taxon>Eukaryota</taxon>
        <taxon>Fungi</taxon>
        <taxon>Dikarya</taxon>
        <taxon>Ascomycota</taxon>
        <taxon>Pezizomycotina</taxon>
        <taxon>Dothideomycetes</taxon>
        <taxon>Dothideomycetes incertae sedis</taxon>
        <taxon>Botryosphaeriales</taxon>
        <taxon>Botryosphaeriaceae</taxon>
        <taxon>Diplodia</taxon>
    </lineage>
</organism>
<accession>A0ABR3TN32</accession>
<protein>
    <submittedName>
        <fullName evidence="1">Uncharacterized protein</fullName>
    </submittedName>
</protein>
<dbReference type="EMBL" id="JAKEKT020000047">
    <property type="protein sequence ID" value="KAL1640717.1"/>
    <property type="molecule type" value="Genomic_DNA"/>
</dbReference>